<evidence type="ECO:0000256" key="5">
    <source>
        <dbReference type="SAM" id="Phobius"/>
    </source>
</evidence>
<feature type="transmembrane region" description="Helical" evidence="5">
    <location>
        <begin position="111"/>
        <end position="131"/>
    </location>
</feature>
<evidence type="ECO:0000256" key="2">
    <source>
        <dbReference type="ARBA" id="ARBA00022692"/>
    </source>
</evidence>
<reference evidence="6" key="2">
    <citation type="submission" date="2020-09" db="EMBL/GenBank/DDBJ databases">
        <authorList>
            <person name="Sun Q."/>
            <person name="Zhou Y."/>
        </authorList>
    </citation>
    <scope>NUCLEOTIDE SEQUENCE</scope>
    <source>
        <strain evidence="6">CGMCC 1.12785</strain>
    </source>
</reference>
<evidence type="ECO:0000256" key="3">
    <source>
        <dbReference type="ARBA" id="ARBA00022989"/>
    </source>
</evidence>
<sequence>MAIRRRAPRPLPRRDEVFGRTAPGDGFLHRTPAGLKLLGLATLTLIVLLARQPLLSLAVIGGLLVLCAAARVPAGMLLSLLRRIWILLAAVLAAQLIFNDPLTAAEVLSRILACLLAAQLMILTTPPMALLEVFRALLRPMRPLGARPGRAALAALVMLRSIPYLADLSALAGRQARARGLERDLRARTVPLLLGAVAYAQDTGRALAARGIDDLD</sequence>
<evidence type="ECO:0000313" key="7">
    <source>
        <dbReference type="Proteomes" id="UP000616114"/>
    </source>
</evidence>
<accession>A0A8J2TWZ8</accession>
<dbReference type="Proteomes" id="UP000616114">
    <property type="component" value="Unassembled WGS sequence"/>
</dbReference>
<dbReference type="Pfam" id="PF02361">
    <property type="entry name" value="CbiQ"/>
    <property type="match status" value="1"/>
</dbReference>
<comment type="subcellular location">
    <subcellularLocation>
        <location evidence="1">Membrane</location>
        <topology evidence="1">Multi-pass membrane protein</topology>
    </subcellularLocation>
</comment>
<keyword evidence="2 5" id="KW-0812">Transmembrane</keyword>
<evidence type="ECO:0008006" key="8">
    <source>
        <dbReference type="Google" id="ProtNLM"/>
    </source>
</evidence>
<dbReference type="EMBL" id="BMFY01000004">
    <property type="protein sequence ID" value="GGA10433.1"/>
    <property type="molecule type" value="Genomic_DNA"/>
</dbReference>
<dbReference type="AlphaFoldDB" id="A0A8J2TWZ8"/>
<dbReference type="RefSeq" id="WP_188549977.1">
    <property type="nucleotide sequence ID" value="NZ_BMFY01000004.1"/>
</dbReference>
<gene>
    <name evidence="6" type="ORF">GCM10011333_11480</name>
</gene>
<comment type="caution">
    <text evidence="6">The sequence shown here is derived from an EMBL/GenBank/DDBJ whole genome shotgun (WGS) entry which is preliminary data.</text>
</comment>
<keyword evidence="4 5" id="KW-0472">Membrane</keyword>
<name>A0A8J2TWZ8_9MICO</name>
<keyword evidence="7" id="KW-1185">Reference proteome</keyword>
<reference evidence="6" key="1">
    <citation type="journal article" date="2014" name="Int. J. Syst. Evol. Microbiol.">
        <title>Complete genome sequence of Corynebacterium casei LMG S-19264T (=DSM 44701T), isolated from a smear-ripened cheese.</title>
        <authorList>
            <consortium name="US DOE Joint Genome Institute (JGI-PGF)"/>
            <person name="Walter F."/>
            <person name="Albersmeier A."/>
            <person name="Kalinowski J."/>
            <person name="Ruckert C."/>
        </authorList>
    </citation>
    <scope>NUCLEOTIDE SEQUENCE</scope>
    <source>
        <strain evidence="6">CGMCC 1.12785</strain>
    </source>
</reference>
<evidence type="ECO:0000256" key="4">
    <source>
        <dbReference type="ARBA" id="ARBA00023136"/>
    </source>
</evidence>
<feature type="transmembrane region" description="Helical" evidence="5">
    <location>
        <begin position="80"/>
        <end position="99"/>
    </location>
</feature>
<protein>
    <recommendedName>
        <fullName evidence="8">Biotin transport system permease protein</fullName>
    </recommendedName>
</protein>
<keyword evidence="3 5" id="KW-1133">Transmembrane helix</keyword>
<evidence type="ECO:0000313" key="6">
    <source>
        <dbReference type="EMBL" id="GGA10433.1"/>
    </source>
</evidence>
<feature type="transmembrane region" description="Helical" evidence="5">
    <location>
        <begin position="57"/>
        <end position="74"/>
    </location>
</feature>
<proteinExistence type="predicted"/>
<dbReference type="CDD" id="cd16914">
    <property type="entry name" value="EcfT"/>
    <property type="match status" value="1"/>
</dbReference>
<evidence type="ECO:0000256" key="1">
    <source>
        <dbReference type="ARBA" id="ARBA00004141"/>
    </source>
</evidence>
<organism evidence="6 7">
    <name type="scientific">Sediminivirga luteola</name>
    <dbReference type="NCBI Taxonomy" id="1774748"/>
    <lineage>
        <taxon>Bacteria</taxon>
        <taxon>Bacillati</taxon>
        <taxon>Actinomycetota</taxon>
        <taxon>Actinomycetes</taxon>
        <taxon>Micrococcales</taxon>
        <taxon>Brevibacteriaceae</taxon>
        <taxon>Sediminivirga</taxon>
    </lineage>
</organism>
<dbReference type="GO" id="GO:0005886">
    <property type="term" value="C:plasma membrane"/>
    <property type="evidence" value="ECO:0007669"/>
    <property type="project" value="UniProtKB-ARBA"/>
</dbReference>
<dbReference type="InterPro" id="IPR003339">
    <property type="entry name" value="ABC/ECF_trnsptr_transmembrane"/>
</dbReference>